<protein>
    <recommendedName>
        <fullName evidence="2">Dynamin N-terminal domain-containing protein</fullName>
    </recommendedName>
</protein>
<evidence type="ECO:0000259" key="2">
    <source>
        <dbReference type="Pfam" id="PF00350"/>
    </source>
</evidence>
<comment type="caution">
    <text evidence="3">The sequence shown here is derived from an EMBL/GenBank/DDBJ whole genome shotgun (WGS) entry which is preliminary data.</text>
</comment>
<evidence type="ECO:0000313" key="3">
    <source>
        <dbReference type="EMBL" id="NJC73696.1"/>
    </source>
</evidence>
<dbReference type="Proteomes" id="UP000722989">
    <property type="component" value="Unassembled WGS sequence"/>
</dbReference>
<dbReference type="InterPro" id="IPR051943">
    <property type="entry name" value="TRAFAC_Dynamin-like_GTPase"/>
</dbReference>
<evidence type="ECO:0000256" key="1">
    <source>
        <dbReference type="SAM" id="MobiDB-lite"/>
    </source>
</evidence>
<accession>A0ABX0Y5J8</accession>
<dbReference type="RefSeq" id="WP_167928603.1">
    <property type="nucleotide sequence ID" value="NZ_JAATVY010000035.1"/>
</dbReference>
<feature type="region of interest" description="Disordered" evidence="1">
    <location>
        <begin position="279"/>
        <end position="305"/>
    </location>
</feature>
<reference evidence="3 4" key="1">
    <citation type="submission" date="2020-03" db="EMBL/GenBank/DDBJ databases">
        <title>WGS of the type strain of Planosporangium spp.</title>
        <authorList>
            <person name="Thawai C."/>
        </authorList>
    </citation>
    <scope>NUCLEOTIDE SEQUENCE [LARGE SCALE GENOMIC DNA]</scope>
    <source>
        <strain evidence="3 4">TBRC 5610</strain>
    </source>
</reference>
<sequence>MKSAVPHTPMMTRGTAVSGPPAAMSRGRVARAGAADAGGVPTIVIAGAPRCGKSSVANALLDAPLLAPPAAAGGGIVPGSPVTCAYVSIRHGEEPRAYAYVPGRRTPRPFSVDQLRVGDAGAVVRGGPGRPPRRVEVLHSADLLRKVNLVDTPGVGGFDRVYTDIVLDALDAGAGLLFVTEASTALLAEQLDFLAQVEQRGVPVTFVLTKIDSYPQWPAVLSANQKLVHDHAPRLATSRWYAVSTIRSCDGASPAAVEEAARGLVGLGIGALRRALTEPAPGELPAGPDGPVGPSPSGAGAPRVADGATDAQWARVLDREIRAFAAEAREWLSGALAAIRLRCAREINRSDGCARLPYVIDRELHALSVRATRTVDDSATAIMRTVFGTILVAPPDGAAVERVRRATRRAILAADGGAPEWDRALLVTSTGGVAVTAGHGAVAGFAAVGSRPAGDELLPPIGAALSANCYGGQPGNTDRGRCRDWLDHTVEALEVELGRELAERFAYLREALAVVAADTVDHGVLLT</sequence>
<dbReference type="InterPro" id="IPR045063">
    <property type="entry name" value="Dynamin_N"/>
</dbReference>
<feature type="domain" description="Dynamin N-terminal" evidence="2">
    <location>
        <begin position="43"/>
        <end position="211"/>
    </location>
</feature>
<dbReference type="PANTHER" id="PTHR43681">
    <property type="entry name" value="TRANSMEMBRANE GTPASE FZO"/>
    <property type="match status" value="1"/>
</dbReference>
<feature type="compositionally biased region" description="Low complexity" evidence="1">
    <location>
        <begin position="295"/>
        <end position="305"/>
    </location>
</feature>
<proteinExistence type="predicted"/>
<organism evidence="3 4">
    <name type="scientific">Planosporangium thailandense</name>
    <dbReference type="NCBI Taxonomy" id="765197"/>
    <lineage>
        <taxon>Bacteria</taxon>
        <taxon>Bacillati</taxon>
        <taxon>Actinomycetota</taxon>
        <taxon>Actinomycetes</taxon>
        <taxon>Micromonosporales</taxon>
        <taxon>Micromonosporaceae</taxon>
        <taxon>Planosporangium</taxon>
    </lineage>
</organism>
<dbReference type="EMBL" id="JAATVY010000035">
    <property type="protein sequence ID" value="NJC73696.1"/>
    <property type="molecule type" value="Genomic_DNA"/>
</dbReference>
<dbReference type="Gene3D" id="3.40.50.300">
    <property type="entry name" value="P-loop containing nucleotide triphosphate hydrolases"/>
    <property type="match status" value="1"/>
</dbReference>
<evidence type="ECO:0000313" key="4">
    <source>
        <dbReference type="Proteomes" id="UP000722989"/>
    </source>
</evidence>
<dbReference type="SUPFAM" id="SSF52540">
    <property type="entry name" value="P-loop containing nucleoside triphosphate hydrolases"/>
    <property type="match status" value="1"/>
</dbReference>
<gene>
    <name evidence="3" type="ORF">HC031_28835</name>
</gene>
<name>A0ABX0Y5J8_9ACTN</name>
<dbReference type="Pfam" id="PF00350">
    <property type="entry name" value="Dynamin_N"/>
    <property type="match status" value="1"/>
</dbReference>
<dbReference type="InterPro" id="IPR027417">
    <property type="entry name" value="P-loop_NTPase"/>
</dbReference>
<feature type="region of interest" description="Disordered" evidence="1">
    <location>
        <begin position="1"/>
        <end position="23"/>
    </location>
</feature>
<dbReference type="PANTHER" id="PTHR43681:SF1">
    <property type="entry name" value="SARCALUMENIN"/>
    <property type="match status" value="1"/>
</dbReference>
<keyword evidence="4" id="KW-1185">Reference proteome</keyword>